<dbReference type="OrthoDB" id="328469at2"/>
<dbReference type="Proteomes" id="UP000297946">
    <property type="component" value="Unassembled WGS sequence"/>
</dbReference>
<sequence>MRNVFAYIATASVVSVTAPVTIETSELRLFQRLTVFHEQLLSSDEKRTNPKGLANLIREVKEKAQDARILYAKALTFAELLEKARSREDQEFLFAELSHTLKDRAPKFEFHAFYCPVTNKTWIAKGEKVRNPYLIDARESGTILN</sequence>
<keyword evidence="3" id="KW-1185">Reference proteome</keyword>
<comment type="caution">
    <text evidence="1">The sequence shown here is derived from an EMBL/GenBank/DDBJ whole genome shotgun (WGS) entry which is preliminary data.</text>
</comment>
<accession>A0A5F1ZV98</accession>
<evidence type="ECO:0000313" key="2">
    <source>
        <dbReference type="EMBL" id="TGL42380.1"/>
    </source>
</evidence>
<dbReference type="RefSeq" id="WP_135645350.1">
    <property type="nucleotide sequence ID" value="NZ_RQER01000006.1"/>
</dbReference>
<dbReference type="EMBL" id="RQGC01000004">
    <property type="protein sequence ID" value="TGL42380.1"/>
    <property type="molecule type" value="Genomic_DNA"/>
</dbReference>
<evidence type="ECO:0000313" key="4">
    <source>
        <dbReference type="Proteomes" id="UP000297946"/>
    </source>
</evidence>
<dbReference type="AlphaFoldDB" id="A0A5F1ZV98"/>
<reference evidence="2" key="1">
    <citation type="submission" date="2018-10" db="EMBL/GenBank/DDBJ databases">
        <authorList>
            <person name="Vincent A.T."/>
            <person name="Schiettekatte O."/>
            <person name="Bourhy P."/>
            <person name="Veyrier F.J."/>
            <person name="Picardeau M."/>
        </authorList>
    </citation>
    <scope>NUCLEOTIDE SEQUENCE</scope>
    <source>
        <strain evidence="2">201702690</strain>
    </source>
</reference>
<organism evidence="1 4">
    <name type="scientific">Leptospira langatensis</name>
    <dbReference type="NCBI Taxonomy" id="2484983"/>
    <lineage>
        <taxon>Bacteria</taxon>
        <taxon>Pseudomonadati</taxon>
        <taxon>Spirochaetota</taxon>
        <taxon>Spirochaetia</taxon>
        <taxon>Leptospirales</taxon>
        <taxon>Leptospiraceae</taxon>
        <taxon>Leptospira</taxon>
    </lineage>
</organism>
<gene>
    <name evidence="1" type="ORF">EHO57_09475</name>
    <name evidence="2" type="ORF">EHQ53_09400</name>
</gene>
<evidence type="ECO:0000313" key="1">
    <source>
        <dbReference type="EMBL" id="TGK01168.1"/>
    </source>
</evidence>
<reference evidence="3 4" key="2">
    <citation type="journal article" date="2019" name="PLoS Negl. Trop. Dis.">
        <title>Revisiting the worldwide diversity of Leptospira species in the environment.</title>
        <authorList>
            <person name="Vincent A.T."/>
            <person name="Schiettekatte O."/>
            <person name="Bourhy P."/>
            <person name="Veyrier F.J."/>
            <person name="Picardeau M."/>
        </authorList>
    </citation>
    <scope>NUCLEOTIDE SEQUENCE [LARGE SCALE GENOMIC DNA]</scope>
    <source>
        <strain evidence="3">201702690</strain>
        <strain evidence="1 4">SSW18</strain>
    </source>
</reference>
<dbReference type="NCBIfam" id="NF047615">
    <property type="entry name" value="LIC13259_LIC11441_fam"/>
    <property type="match status" value="1"/>
</dbReference>
<proteinExistence type="predicted"/>
<protein>
    <submittedName>
        <fullName evidence="1">Uncharacterized protein</fullName>
    </submittedName>
</protein>
<evidence type="ECO:0000313" key="3">
    <source>
        <dbReference type="Proteomes" id="UP000297273"/>
    </source>
</evidence>
<dbReference type="EMBL" id="RQER01000006">
    <property type="protein sequence ID" value="TGK01168.1"/>
    <property type="molecule type" value="Genomic_DNA"/>
</dbReference>
<dbReference type="Proteomes" id="UP000297273">
    <property type="component" value="Unassembled WGS sequence"/>
</dbReference>
<name>A0A5F1ZV98_9LEPT</name>